<sequence length="139" mass="16137">MKVTKFTEYKFMRVNCSYCDCNCNKTTDIGVTNDTLQQLIIDFEDEIEILREQLYSITQQLHEEIQIAQSYREEIDLVHQDLVAANQELTNYHASLPRININEAKLIAQTIAKSKKTKSAALAALLRHIYQHHVKEIDL</sequence>
<comment type="caution">
    <text evidence="2">The sequence shown here is derived from an EMBL/GenBank/DDBJ whole genome shotgun (WGS) entry which is preliminary data.</text>
</comment>
<dbReference type="Proteomes" id="UP000032452">
    <property type="component" value="Unassembled WGS sequence"/>
</dbReference>
<dbReference type="AlphaFoldDB" id="A0A0D8ZWQ6"/>
<organism evidence="2 3">
    <name type="scientific">Aliterella atlantica CENA595</name>
    <dbReference type="NCBI Taxonomy" id="1618023"/>
    <lineage>
        <taxon>Bacteria</taxon>
        <taxon>Bacillati</taxon>
        <taxon>Cyanobacteriota</taxon>
        <taxon>Cyanophyceae</taxon>
        <taxon>Chroococcidiopsidales</taxon>
        <taxon>Aliterellaceae</taxon>
        <taxon>Aliterella</taxon>
    </lineage>
</organism>
<protein>
    <submittedName>
        <fullName evidence="2">Uncharacterized protein</fullName>
    </submittedName>
</protein>
<keyword evidence="3" id="KW-1185">Reference proteome</keyword>
<keyword evidence="1" id="KW-0175">Coiled coil</keyword>
<gene>
    <name evidence="2" type="ORF">UH38_03830</name>
</gene>
<accession>A0A0D8ZWQ6</accession>
<dbReference type="EMBL" id="JYON01000002">
    <property type="protein sequence ID" value="KJH73188.1"/>
    <property type="molecule type" value="Genomic_DNA"/>
</dbReference>
<evidence type="ECO:0000313" key="2">
    <source>
        <dbReference type="EMBL" id="KJH73188.1"/>
    </source>
</evidence>
<evidence type="ECO:0000256" key="1">
    <source>
        <dbReference type="SAM" id="Coils"/>
    </source>
</evidence>
<name>A0A0D8ZWQ6_9CYAN</name>
<evidence type="ECO:0000313" key="3">
    <source>
        <dbReference type="Proteomes" id="UP000032452"/>
    </source>
</evidence>
<feature type="coiled-coil region" evidence="1">
    <location>
        <begin position="33"/>
        <end position="88"/>
    </location>
</feature>
<reference evidence="2 3" key="1">
    <citation type="submission" date="2015-02" db="EMBL/GenBank/DDBJ databases">
        <title>Draft genome of a novel marine cyanobacterium (Chroococcales) isolated from South Atlantic Ocean.</title>
        <authorList>
            <person name="Rigonato J."/>
            <person name="Alvarenga D.O."/>
            <person name="Branco L.H."/>
            <person name="Varani A.M."/>
            <person name="Brandini F.P."/>
            <person name="Fiore M.F."/>
        </authorList>
    </citation>
    <scope>NUCLEOTIDE SEQUENCE [LARGE SCALE GENOMIC DNA]</scope>
    <source>
        <strain evidence="2 3">CENA595</strain>
    </source>
</reference>
<proteinExistence type="predicted"/>
<dbReference type="RefSeq" id="WP_045053290.1">
    <property type="nucleotide sequence ID" value="NZ_JYON01000002.1"/>
</dbReference>